<dbReference type="GO" id="GO:0046872">
    <property type="term" value="F:metal ion binding"/>
    <property type="evidence" value="ECO:0007669"/>
    <property type="project" value="InterPro"/>
</dbReference>
<feature type="domain" description="Peptidase M16 N-terminal" evidence="1">
    <location>
        <begin position="48"/>
        <end position="190"/>
    </location>
</feature>
<protein>
    <submittedName>
        <fullName evidence="3">Insulinase family protein</fullName>
    </submittedName>
</protein>
<organism evidence="3 4">
    <name type="scientific">candidate division WWE3 bacterium</name>
    <dbReference type="NCBI Taxonomy" id="2053526"/>
    <lineage>
        <taxon>Bacteria</taxon>
        <taxon>Katanobacteria</taxon>
    </lineage>
</organism>
<dbReference type="Pfam" id="PF05193">
    <property type="entry name" value="Peptidase_M16_C"/>
    <property type="match status" value="1"/>
</dbReference>
<dbReference type="InterPro" id="IPR011249">
    <property type="entry name" value="Metalloenz_LuxS/M16"/>
</dbReference>
<gene>
    <name evidence="3" type="ORF">HS096_06030</name>
</gene>
<dbReference type="InterPro" id="IPR050361">
    <property type="entry name" value="MPP/UQCRC_Complex"/>
</dbReference>
<dbReference type="Proteomes" id="UP000710385">
    <property type="component" value="Unassembled WGS sequence"/>
</dbReference>
<sequence length="445" mass="49056">MLSERSAGGIGVQIKRFIFIVLFGFYTQWAWATLPIQTWSTASGARVYFVENHDLPIVDVSVEFAAGSGMDTADKSGRASLVQHLLNLGAGGLSEDQIATTLADVGAQLKSHFDRDRAGIALRTLSSERERKQALDILARVIQQPEFPPDVMVREKARTAASIKESSTKPDYIGERELMKMLYGSHPYGLNEMGEIDTLNRLQREDLVAFYRAYYVAKNAVIAIMGDVTKTEAAAIAEQLTEKLSAGGANTEIPPVSIPAAGIKRIPHPATQSHIQIAYPGLRRSDPDYFPLLVGNHILGGGGFVSRLMEAIRQQRGLAYSVYSFFSPYKEQGPFQIGLQTKKEQSEEALTLTYKVLKEFVANGPTEEELKAAKQNIIGGFPLRIDSNSKILGFLSMIGFYRLPLTYLTDYLEAVEAVTTEQIRDAFQRRIQPDGMVTVIVGAVE</sequence>
<dbReference type="EMBL" id="JABTTY010000002">
    <property type="protein sequence ID" value="MBE7525845.1"/>
    <property type="molecule type" value="Genomic_DNA"/>
</dbReference>
<evidence type="ECO:0000313" key="3">
    <source>
        <dbReference type="EMBL" id="MBE7525845.1"/>
    </source>
</evidence>
<dbReference type="PANTHER" id="PTHR11851:SF224">
    <property type="entry name" value="PROCESSING PROTEASE"/>
    <property type="match status" value="1"/>
</dbReference>
<dbReference type="SUPFAM" id="SSF63411">
    <property type="entry name" value="LuxS/MPP-like metallohydrolase"/>
    <property type="match status" value="2"/>
</dbReference>
<comment type="caution">
    <text evidence="3">The sequence shown here is derived from an EMBL/GenBank/DDBJ whole genome shotgun (WGS) entry which is preliminary data.</text>
</comment>
<proteinExistence type="predicted"/>
<name>A0A928TWU6_UNCKA</name>
<evidence type="ECO:0000259" key="2">
    <source>
        <dbReference type="Pfam" id="PF05193"/>
    </source>
</evidence>
<evidence type="ECO:0000259" key="1">
    <source>
        <dbReference type="Pfam" id="PF00675"/>
    </source>
</evidence>
<accession>A0A928TWU6</accession>
<feature type="domain" description="Peptidase M16 C-terminal" evidence="2">
    <location>
        <begin position="202"/>
        <end position="376"/>
    </location>
</feature>
<dbReference type="InterPro" id="IPR011765">
    <property type="entry name" value="Pept_M16_N"/>
</dbReference>
<evidence type="ECO:0000313" key="4">
    <source>
        <dbReference type="Proteomes" id="UP000710385"/>
    </source>
</evidence>
<dbReference type="AlphaFoldDB" id="A0A928TWU6"/>
<reference evidence="3" key="1">
    <citation type="submission" date="2020-05" db="EMBL/GenBank/DDBJ databases">
        <title>High-Quality Genomes of Partial-Nitritation/Anammox System by Hierarchical Clustering Based Hybrid Assembly.</title>
        <authorList>
            <person name="Liu L."/>
            <person name="Wang Y."/>
            <person name="Che Y."/>
            <person name="Chen Y."/>
            <person name="Xia Y."/>
            <person name="Luo R."/>
            <person name="Cheng S.H."/>
            <person name="Zheng C."/>
            <person name="Zhang T."/>
        </authorList>
    </citation>
    <scope>NUCLEOTIDE SEQUENCE</scope>
    <source>
        <strain evidence="3">H1_PAT1</strain>
    </source>
</reference>
<dbReference type="Gene3D" id="3.30.830.10">
    <property type="entry name" value="Metalloenzyme, LuxS/M16 peptidase-like"/>
    <property type="match status" value="2"/>
</dbReference>
<dbReference type="PANTHER" id="PTHR11851">
    <property type="entry name" value="METALLOPROTEASE"/>
    <property type="match status" value="1"/>
</dbReference>
<dbReference type="Pfam" id="PF00675">
    <property type="entry name" value="Peptidase_M16"/>
    <property type="match status" value="1"/>
</dbReference>
<dbReference type="InterPro" id="IPR007863">
    <property type="entry name" value="Peptidase_M16_C"/>
</dbReference>